<organism evidence="9 10">
    <name type="scientific">Microbacterium terrae</name>
    <dbReference type="NCBI Taxonomy" id="69369"/>
    <lineage>
        <taxon>Bacteria</taxon>
        <taxon>Bacillati</taxon>
        <taxon>Actinomycetota</taxon>
        <taxon>Actinomycetes</taxon>
        <taxon>Micrococcales</taxon>
        <taxon>Microbacteriaceae</taxon>
        <taxon>Microbacterium</taxon>
    </lineage>
</organism>
<dbReference type="GO" id="GO:0016020">
    <property type="term" value="C:membrane"/>
    <property type="evidence" value="ECO:0007669"/>
    <property type="project" value="UniProtKB-SubCell"/>
</dbReference>
<evidence type="ECO:0000256" key="4">
    <source>
        <dbReference type="ARBA" id="ARBA00022989"/>
    </source>
</evidence>
<keyword evidence="3 7" id="KW-0812">Transmembrane</keyword>
<feature type="transmembrane region" description="Helical" evidence="7">
    <location>
        <begin position="84"/>
        <end position="103"/>
    </location>
</feature>
<sequence>MITLFAWLTILVFMTLIMLKRIHPFVGLALVPIVFAIVGAFFGIFTDSVATYLEMAPADVTLLNQFQAIGDWSLDGMIQTSKTAFMLLFAILFFSVMLTVGLFDPVTKQILRIAKGDPLKILVGTGIISAVVSLSGDGTTTTLIVCSALIPIYRKLGLRLMDLAVILILMNTILNLLPWSGPTARMLAVLPEVTANEILQALLLPMALSIAFMLLVCVYRGLRERKRLGISELTNAEIDELMESRKLDSGVMTVTRNRTIMTINAVLTIGALTVLMMGLFEPVFIFLFGTLIAMAINFPVIPELKKFLDSVSADVLATVIMVIAAGVFMGIFTNSGMSTAVANSLVDVFPPAFGDSWPFVVALVSAPGGFFISNDAFFYGVLPVLAEAGQQYGFSQFDMGYASLMGQAFHMLSPLTAFIYLLLNLTKVDMGEWQRSAGKWAAGIFVIMIGTSFATGAIPVPVLPVGSWQFWLVVVAFVAVVAAIVTLVERRRRKRRAMAGESPQSEKTDAHDREESVPAS</sequence>
<evidence type="ECO:0000256" key="3">
    <source>
        <dbReference type="ARBA" id="ARBA00022692"/>
    </source>
</evidence>
<feature type="transmembrane region" description="Helical" evidence="7">
    <location>
        <begin position="313"/>
        <end position="332"/>
    </location>
</feature>
<feature type="transmembrane region" description="Helical" evidence="7">
    <location>
        <begin position="440"/>
        <end position="462"/>
    </location>
</feature>
<protein>
    <submittedName>
        <fullName evidence="9">Citrate transporter</fullName>
    </submittedName>
</protein>
<evidence type="ECO:0000256" key="6">
    <source>
        <dbReference type="SAM" id="MobiDB-lite"/>
    </source>
</evidence>
<reference evidence="9 10" key="1">
    <citation type="submission" date="2015-02" db="EMBL/GenBank/DDBJ databases">
        <title>Draft genome sequences of ten Microbacterium spp. with emphasis on heavy metal contaminated environments.</title>
        <authorList>
            <person name="Corretto E."/>
        </authorList>
    </citation>
    <scope>NUCLEOTIDE SEQUENCE [LARGE SCALE GENOMIC DNA]</scope>
    <source>
        <strain evidence="9 10">DSM 12510</strain>
    </source>
</reference>
<gene>
    <name evidence="9" type="primary">citN_1</name>
    <name evidence="9" type="ORF">RS81_00607</name>
</gene>
<keyword evidence="2" id="KW-0813">Transport</keyword>
<dbReference type="GO" id="GO:0015137">
    <property type="term" value="F:citrate transmembrane transporter activity"/>
    <property type="evidence" value="ECO:0007669"/>
    <property type="project" value="InterPro"/>
</dbReference>
<dbReference type="NCBIfam" id="TIGR00784">
    <property type="entry name" value="citMHS"/>
    <property type="match status" value="1"/>
</dbReference>
<dbReference type="STRING" id="92835.RS81_00607"/>
<feature type="region of interest" description="Disordered" evidence="6">
    <location>
        <begin position="496"/>
        <end position="520"/>
    </location>
</feature>
<comment type="subcellular location">
    <subcellularLocation>
        <location evidence="1">Membrane</location>
        <topology evidence="1">Multi-pass membrane protein</topology>
    </subcellularLocation>
</comment>
<dbReference type="InterPro" id="IPR014738">
    <property type="entry name" value="Citrate_transporter"/>
</dbReference>
<dbReference type="AlphaFoldDB" id="A0A0M2HC13"/>
<evidence type="ECO:0000313" key="9">
    <source>
        <dbReference type="EMBL" id="KJL44032.1"/>
    </source>
</evidence>
<feature type="transmembrane region" description="Helical" evidence="7">
    <location>
        <begin position="29"/>
        <end position="53"/>
    </location>
</feature>
<keyword evidence="10" id="KW-1185">Reference proteome</keyword>
<evidence type="ECO:0000256" key="7">
    <source>
        <dbReference type="SAM" id="Phobius"/>
    </source>
</evidence>
<keyword evidence="5 7" id="KW-0472">Membrane</keyword>
<dbReference type="EMBL" id="JYIZ01000033">
    <property type="protein sequence ID" value="KJL44032.1"/>
    <property type="molecule type" value="Genomic_DNA"/>
</dbReference>
<feature type="transmembrane region" description="Helical" evidence="7">
    <location>
        <begin position="123"/>
        <end position="153"/>
    </location>
</feature>
<feature type="transmembrane region" description="Helical" evidence="7">
    <location>
        <begin position="283"/>
        <end position="301"/>
    </location>
</feature>
<dbReference type="InterPro" id="IPR004680">
    <property type="entry name" value="Cit_transptr-like_dom"/>
</dbReference>
<feature type="transmembrane region" description="Helical" evidence="7">
    <location>
        <begin position="198"/>
        <end position="219"/>
    </location>
</feature>
<feature type="transmembrane region" description="Helical" evidence="7">
    <location>
        <begin position="160"/>
        <end position="178"/>
    </location>
</feature>
<name>A0A0M2HC13_9MICO</name>
<proteinExistence type="predicted"/>
<feature type="domain" description="Citrate transporter-like" evidence="8">
    <location>
        <begin position="81"/>
        <end position="403"/>
    </location>
</feature>
<evidence type="ECO:0000313" key="10">
    <source>
        <dbReference type="Proteomes" id="UP000033956"/>
    </source>
</evidence>
<evidence type="ECO:0000259" key="8">
    <source>
        <dbReference type="Pfam" id="PF03600"/>
    </source>
</evidence>
<dbReference type="Pfam" id="PF03600">
    <property type="entry name" value="CitMHS"/>
    <property type="match status" value="1"/>
</dbReference>
<accession>A0A0M2HC13</accession>
<keyword evidence="4 7" id="KW-1133">Transmembrane helix</keyword>
<comment type="caution">
    <text evidence="9">The sequence shown here is derived from an EMBL/GenBank/DDBJ whole genome shotgun (WGS) entry which is preliminary data.</text>
</comment>
<dbReference type="PATRIC" id="fig|92835.4.peg.623"/>
<evidence type="ECO:0000256" key="5">
    <source>
        <dbReference type="ARBA" id="ARBA00023136"/>
    </source>
</evidence>
<feature type="compositionally biased region" description="Basic and acidic residues" evidence="6">
    <location>
        <begin position="504"/>
        <end position="520"/>
    </location>
</feature>
<dbReference type="RefSeq" id="WP_245617941.1">
    <property type="nucleotide sequence ID" value="NZ_BAAAUP010000003.1"/>
</dbReference>
<feature type="transmembrane region" description="Helical" evidence="7">
    <location>
        <begin position="408"/>
        <end position="428"/>
    </location>
</feature>
<evidence type="ECO:0000256" key="1">
    <source>
        <dbReference type="ARBA" id="ARBA00004141"/>
    </source>
</evidence>
<feature type="transmembrane region" description="Helical" evidence="7">
    <location>
        <begin position="468"/>
        <end position="488"/>
    </location>
</feature>
<dbReference type="Proteomes" id="UP000033956">
    <property type="component" value="Unassembled WGS sequence"/>
</dbReference>
<evidence type="ECO:0000256" key="2">
    <source>
        <dbReference type="ARBA" id="ARBA00022448"/>
    </source>
</evidence>